<feature type="region of interest" description="Disordered" evidence="1">
    <location>
        <begin position="32"/>
        <end position="211"/>
    </location>
</feature>
<gene>
    <name evidence="2" type="ORF">SAMN04489710_10876</name>
</gene>
<feature type="compositionally biased region" description="Pro residues" evidence="1">
    <location>
        <begin position="94"/>
        <end position="105"/>
    </location>
</feature>
<feature type="region of interest" description="Disordered" evidence="1">
    <location>
        <begin position="387"/>
        <end position="415"/>
    </location>
</feature>
<dbReference type="Proteomes" id="UP000199517">
    <property type="component" value="Unassembled WGS sequence"/>
</dbReference>
<feature type="compositionally biased region" description="Low complexity" evidence="1">
    <location>
        <begin position="136"/>
        <end position="160"/>
    </location>
</feature>
<sequence>MSISAKRLFSQGAQKVQSGFGQLSALAKGYTKLPQSSKLSQHEGLSARYGRQEQAPIGPRNNAAPGAAKHAAPQGPAHAVHSAAARPQGTSQPPARPAPPRPAPSHYPTAAQHFQQSHAKPSKFAAPPGRPAGPHSATTAQSSAGAAPAAKFQPPAQAKPRPVGLQHALGTAHGAAAARPANVVHAQRPATAAVPRPAVSTAEAGKPEQTPLEKAAEALLKQVRASDRQLYDLINLRDNAEMDGDYDAADDADDAIDALKEQRTGTILMSNILNGADRGGARQMGMLRDFSRTPEPVVSGDLGSQRRALQSNAAALRRAREQFGPIKDLAANAETLKAALKGNNVPQAARAELEAMLRGFANYSALEKIVAECDRAIRRMGGQGLMDSIPTTAAERRAADEAEQRRHQESVSNGY</sequence>
<dbReference type="OrthoDB" id="8817907at2"/>
<reference evidence="3" key="1">
    <citation type="submission" date="2016-10" db="EMBL/GenBank/DDBJ databases">
        <authorList>
            <person name="Varghese N."/>
            <person name="Submissions S."/>
        </authorList>
    </citation>
    <scope>NUCLEOTIDE SEQUENCE [LARGE SCALE GENOMIC DNA]</scope>
    <source>
        <strain evidence="3">DSM 7481</strain>
    </source>
</reference>
<keyword evidence="3" id="KW-1185">Reference proteome</keyword>
<dbReference type="RefSeq" id="WP_092953169.1">
    <property type="nucleotide sequence ID" value="NZ_FOMQ01000008.1"/>
</dbReference>
<protein>
    <submittedName>
        <fullName evidence="2">Uncharacterized protein</fullName>
    </submittedName>
</protein>
<proteinExistence type="predicted"/>
<dbReference type="STRING" id="32040.SAMN04489710_10876"/>
<organism evidence="2 3">
    <name type="scientific">Paracidovorax konjaci</name>
    <dbReference type="NCBI Taxonomy" id="32040"/>
    <lineage>
        <taxon>Bacteria</taxon>
        <taxon>Pseudomonadati</taxon>
        <taxon>Pseudomonadota</taxon>
        <taxon>Betaproteobacteria</taxon>
        <taxon>Burkholderiales</taxon>
        <taxon>Comamonadaceae</taxon>
        <taxon>Paracidovorax</taxon>
    </lineage>
</organism>
<evidence type="ECO:0000313" key="3">
    <source>
        <dbReference type="Proteomes" id="UP000199517"/>
    </source>
</evidence>
<evidence type="ECO:0000256" key="1">
    <source>
        <dbReference type="SAM" id="MobiDB-lite"/>
    </source>
</evidence>
<dbReference type="EMBL" id="FOMQ01000008">
    <property type="protein sequence ID" value="SFD89515.1"/>
    <property type="molecule type" value="Genomic_DNA"/>
</dbReference>
<dbReference type="AlphaFoldDB" id="A0A1I1W2Y4"/>
<feature type="compositionally biased region" description="Low complexity" evidence="1">
    <location>
        <begin position="167"/>
        <end position="202"/>
    </location>
</feature>
<feature type="compositionally biased region" description="Basic and acidic residues" evidence="1">
    <location>
        <begin position="394"/>
        <end position="409"/>
    </location>
</feature>
<evidence type="ECO:0000313" key="2">
    <source>
        <dbReference type="EMBL" id="SFD89515.1"/>
    </source>
</evidence>
<name>A0A1I1W2Y4_9BURK</name>
<accession>A0A1I1W2Y4</accession>
<feature type="compositionally biased region" description="Low complexity" evidence="1">
    <location>
        <begin position="63"/>
        <end position="79"/>
    </location>
</feature>